<comment type="caution">
    <text evidence="2">The sequence shown here is derived from an EMBL/GenBank/DDBJ whole genome shotgun (WGS) entry which is preliminary data.</text>
</comment>
<feature type="compositionally biased region" description="Basic residues" evidence="1">
    <location>
        <begin position="89"/>
        <end position="99"/>
    </location>
</feature>
<feature type="region of interest" description="Disordered" evidence="1">
    <location>
        <begin position="81"/>
        <end position="129"/>
    </location>
</feature>
<protein>
    <submittedName>
        <fullName evidence="2">Uncharacterized protein</fullName>
    </submittedName>
</protein>
<feature type="region of interest" description="Disordered" evidence="1">
    <location>
        <begin position="183"/>
        <end position="207"/>
    </location>
</feature>
<accession>A0A210QGT0</accession>
<feature type="compositionally biased region" description="Polar residues" evidence="1">
    <location>
        <begin position="183"/>
        <end position="194"/>
    </location>
</feature>
<reference evidence="2 3" key="1">
    <citation type="journal article" date="2017" name="Nat. Ecol. Evol.">
        <title>Scallop genome provides insights into evolution of bilaterian karyotype and development.</title>
        <authorList>
            <person name="Wang S."/>
            <person name="Zhang J."/>
            <person name="Jiao W."/>
            <person name="Li J."/>
            <person name="Xun X."/>
            <person name="Sun Y."/>
            <person name="Guo X."/>
            <person name="Huan P."/>
            <person name="Dong B."/>
            <person name="Zhang L."/>
            <person name="Hu X."/>
            <person name="Sun X."/>
            <person name="Wang J."/>
            <person name="Zhao C."/>
            <person name="Wang Y."/>
            <person name="Wang D."/>
            <person name="Huang X."/>
            <person name="Wang R."/>
            <person name="Lv J."/>
            <person name="Li Y."/>
            <person name="Zhang Z."/>
            <person name="Liu B."/>
            <person name="Lu W."/>
            <person name="Hui Y."/>
            <person name="Liang J."/>
            <person name="Zhou Z."/>
            <person name="Hou R."/>
            <person name="Li X."/>
            <person name="Liu Y."/>
            <person name="Li H."/>
            <person name="Ning X."/>
            <person name="Lin Y."/>
            <person name="Zhao L."/>
            <person name="Xing Q."/>
            <person name="Dou J."/>
            <person name="Li Y."/>
            <person name="Mao J."/>
            <person name="Guo H."/>
            <person name="Dou H."/>
            <person name="Li T."/>
            <person name="Mu C."/>
            <person name="Jiang W."/>
            <person name="Fu Q."/>
            <person name="Fu X."/>
            <person name="Miao Y."/>
            <person name="Liu J."/>
            <person name="Yu Q."/>
            <person name="Li R."/>
            <person name="Liao H."/>
            <person name="Li X."/>
            <person name="Kong Y."/>
            <person name="Jiang Z."/>
            <person name="Chourrout D."/>
            <person name="Li R."/>
            <person name="Bao Z."/>
        </authorList>
    </citation>
    <scope>NUCLEOTIDE SEQUENCE [LARGE SCALE GENOMIC DNA]</scope>
    <source>
        <strain evidence="2 3">PY_sf001</strain>
    </source>
</reference>
<dbReference type="Proteomes" id="UP000242188">
    <property type="component" value="Unassembled WGS sequence"/>
</dbReference>
<dbReference type="AlphaFoldDB" id="A0A210QGT0"/>
<keyword evidence="3" id="KW-1185">Reference proteome</keyword>
<organism evidence="2 3">
    <name type="scientific">Mizuhopecten yessoensis</name>
    <name type="common">Japanese scallop</name>
    <name type="synonym">Patinopecten yessoensis</name>
    <dbReference type="NCBI Taxonomy" id="6573"/>
    <lineage>
        <taxon>Eukaryota</taxon>
        <taxon>Metazoa</taxon>
        <taxon>Spiralia</taxon>
        <taxon>Lophotrochozoa</taxon>
        <taxon>Mollusca</taxon>
        <taxon>Bivalvia</taxon>
        <taxon>Autobranchia</taxon>
        <taxon>Pteriomorphia</taxon>
        <taxon>Pectinida</taxon>
        <taxon>Pectinoidea</taxon>
        <taxon>Pectinidae</taxon>
        <taxon>Mizuhopecten</taxon>
    </lineage>
</organism>
<proteinExistence type="predicted"/>
<evidence type="ECO:0000256" key="1">
    <source>
        <dbReference type="SAM" id="MobiDB-lite"/>
    </source>
</evidence>
<evidence type="ECO:0000313" key="3">
    <source>
        <dbReference type="Proteomes" id="UP000242188"/>
    </source>
</evidence>
<name>A0A210QGT0_MIZYE</name>
<dbReference type="OrthoDB" id="6085994at2759"/>
<evidence type="ECO:0000313" key="2">
    <source>
        <dbReference type="EMBL" id="OWF47964.1"/>
    </source>
</evidence>
<dbReference type="EMBL" id="NEDP02003747">
    <property type="protein sequence ID" value="OWF47964.1"/>
    <property type="molecule type" value="Genomic_DNA"/>
</dbReference>
<gene>
    <name evidence="2" type="ORF">KP79_PYT17957</name>
</gene>
<sequence>MDNSEYRTLNVIGVGTSGRGLKTLNNKNNLEDLYLKKKLVHYKREHTYSIAHLDRDRFDTHDFMKHILQIESDSHPAAIQYLGRDPKKPTRQGPRRHRTAPGDSDQESDSEHHPTPIPVKTPNYNQSRKSMMLPPTTQITLSELPNQDESAAVGEIKSVMKESLPSLDRKKSIYLQIAAVTSKTEDNTCASSDSQSEHDSDNELFRSDGRKKSFMAWMQEQKSDKDKVALARIQLKREDPLVRRRNEFHQWMADRKEQRERTAKTYSHLLDSSGLGDVNQLLVPQNLGSSNGMSSLSPTVRQLPSFASVGRMVGNMGKVRKRPIKDRMSEFCKKCEHLKLENATIELTDAQIKRRWKMRTKGVRAALADSSDDDDEA</sequence>
<feature type="compositionally biased region" description="Basic and acidic residues" evidence="1">
    <location>
        <begin position="195"/>
        <end position="207"/>
    </location>
</feature>